<dbReference type="Proteomes" id="UP001303373">
    <property type="component" value="Chromosome 3"/>
</dbReference>
<comment type="similarity">
    <text evidence="8">Belongs to the IRC22 family.</text>
</comment>
<feature type="signal peptide" evidence="10">
    <location>
        <begin position="1"/>
        <end position="21"/>
    </location>
</feature>
<keyword evidence="4" id="KW-0256">Endoplasmic reticulum</keyword>
<keyword evidence="12" id="KW-1185">Reference proteome</keyword>
<organism evidence="11 12">
    <name type="scientific">Acrodontium crateriforme</name>
    <dbReference type="NCBI Taxonomy" id="150365"/>
    <lineage>
        <taxon>Eukaryota</taxon>
        <taxon>Fungi</taxon>
        <taxon>Dikarya</taxon>
        <taxon>Ascomycota</taxon>
        <taxon>Pezizomycotina</taxon>
        <taxon>Dothideomycetes</taxon>
        <taxon>Dothideomycetidae</taxon>
        <taxon>Mycosphaerellales</taxon>
        <taxon>Teratosphaeriaceae</taxon>
        <taxon>Acrodontium</taxon>
    </lineage>
</organism>
<feature type="chain" id="PRO_5042931348" description="Translocon-associated protein subunit alpha" evidence="10">
    <location>
        <begin position="22"/>
        <end position="276"/>
    </location>
</feature>
<protein>
    <recommendedName>
        <fullName evidence="13">Translocon-associated protein subunit alpha</fullName>
    </recommendedName>
</protein>
<gene>
    <name evidence="11" type="ORF">R9X50_00210200</name>
</gene>
<evidence type="ECO:0000313" key="11">
    <source>
        <dbReference type="EMBL" id="WPG99289.1"/>
    </source>
</evidence>
<keyword evidence="3 10" id="KW-0732">Signal</keyword>
<keyword evidence="5 9" id="KW-1133">Transmembrane helix</keyword>
<dbReference type="AlphaFoldDB" id="A0AAQ3M0I9"/>
<name>A0AAQ3M0I9_9PEZI</name>
<keyword evidence="6 9" id="KW-0472">Membrane</keyword>
<dbReference type="PANTHER" id="PTHR12924">
    <property type="entry name" value="TRANSLOCON-ASSOCIATED PROTEIN, ALPHA SUBUNIT"/>
    <property type="match status" value="1"/>
</dbReference>
<evidence type="ECO:0000256" key="9">
    <source>
        <dbReference type="SAM" id="Phobius"/>
    </source>
</evidence>
<comment type="function">
    <text evidence="7">Is probably involved in a pathway contributing to genomic integrity.</text>
</comment>
<evidence type="ECO:0000256" key="1">
    <source>
        <dbReference type="ARBA" id="ARBA00004115"/>
    </source>
</evidence>
<evidence type="ECO:0000256" key="2">
    <source>
        <dbReference type="ARBA" id="ARBA00022692"/>
    </source>
</evidence>
<accession>A0AAQ3M0I9</accession>
<reference evidence="11 12" key="1">
    <citation type="submission" date="2023-11" db="EMBL/GenBank/DDBJ databases">
        <title>An acidophilic fungus is an integral part of prey digestion in a carnivorous sundew plant.</title>
        <authorList>
            <person name="Tsai I.J."/>
        </authorList>
    </citation>
    <scope>NUCLEOTIDE SEQUENCE [LARGE SCALE GENOMIC DNA]</scope>
    <source>
        <strain evidence="11">169a</strain>
    </source>
</reference>
<evidence type="ECO:0000256" key="8">
    <source>
        <dbReference type="ARBA" id="ARBA00038311"/>
    </source>
</evidence>
<dbReference type="InterPro" id="IPR005595">
    <property type="entry name" value="TRAP_alpha"/>
</dbReference>
<dbReference type="EMBL" id="CP138582">
    <property type="protein sequence ID" value="WPG99289.1"/>
    <property type="molecule type" value="Genomic_DNA"/>
</dbReference>
<evidence type="ECO:0008006" key="13">
    <source>
        <dbReference type="Google" id="ProtNLM"/>
    </source>
</evidence>
<evidence type="ECO:0000256" key="3">
    <source>
        <dbReference type="ARBA" id="ARBA00022729"/>
    </source>
</evidence>
<dbReference type="Pfam" id="PF03896">
    <property type="entry name" value="TRAP_alpha"/>
    <property type="match status" value="1"/>
</dbReference>
<evidence type="ECO:0000256" key="4">
    <source>
        <dbReference type="ARBA" id="ARBA00022824"/>
    </source>
</evidence>
<dbReference type="PANTHER" id="PTHR12924:SF0">
    <property type="entry name" value="TRANSLOCON-ASSOCIATED PROTEIN SUBUNIT ALPHA"/>
    <property type="match status" value="1"/>
</dbReference>
<evidence type="ECO:0000313" key="12">
    <source>
        <dbReference type="Proteomes" id="UP001303373"/>
    </source>
</evidence>
<evidence type="ECO:0000256" key="10">
    <source>
        <dbReference type="SAM" id="SignalP"/>
    </source>
</evidence>
<proteinExistence type="inferred from homology"/>
<evidence type="ECO:0000256" key="6">
    <source>
        <dbReference type="ARBA" id="ARBA00023136"/>
    </source>
</evidence>
<dbReference type="GO" id="GO:0005789">
    <property type="term" value="C:endoplasmic reticulum membrane"/>
    <property type="evidence" value="ECO:0007669"/>
    <property type="project" value="UniProtKB-SubCell"/>
</dbReference>
<sequence>MVGLKFSALALVALRALGAVARDAEPIEVEEVVEVKAPVLKVDIATSFPASEIFGVKLVNGHPTRAIIDVTNNEAESINVVLVGGSLVTPLDAPGAPQPPVIVRNLTTQKYGVSVPAGQKESLTYSFATELHPQDLRLNLVAVLQNQAGNIFTHVAYNETVSIVEAPISIFDPQIIFLYLFLGAAFGGTCYFIYSTWISTLFPQKKGRGLGGERAKRTTTGVKKVSPTEQVAVVGADGPAVAASSTSYDESWIPASILKRPEPKRVGSGRPKSRAA</sequence>
<keyword evidence="2 9" id="KW-0812">Transmembrane</keyword>
<comment type="subcellular location">
    <subcellularLocation>
        <location evidence="1">Endoplasmic reticulum membrane</location>
        <topology evidence="1">Single-pass type I membrane protein</topology>
    </subcellularLocation>
</comment>
<evidence type="ECO:0000256" key="7">
    <source>
        <dbReference type="ARBA" id="ARBA00037565"/>
    </source>
</evidence>
<feature type="transmembrane region" description="Helical" evidence="9">
    <location>
        <begin position="176"/>
        <end position="198"/>
    </location>
</feature>
<evidence type="ECO:0000256" key="5">
    <source>
        <dbReference type="ARBA" id="ARBA00022989"/>
    </source>
</evidence>